<dbReference type="AlphaFoldDB" id="A0AAP0IL82"/>
<evidence type="ECO:0000313" key="2">
    <source>
        <dbReference type="Proteomes" id="UP001417504"/>
    </source>
</evidence>
<dbReference type="Proteomes" id="UP001417504">
    <property type="component" value="Unassembled WGS sequence"/>
</dbReference>
<reference evidence="1 2" key="1">
    <citation type="submission" date="2024-01" db="EMBL/GenBank/DDBJ databases">
        <title>Genome assemblies of Stephania.</title>
        <authorList>
            <person name="Yang L."/>
        </authorList>
    </citation>
    <scope>NUCLEOTIDE SEQUENCE [LARGE SCALE GENOMIC DNA]</scope>
    <source>
        <strain evidence="1">QJT</strain>
        <tissue evidence="1">Leaf</tissue>
    </source>
</reference>
<evidence type="ECO:0000313" key="1">
    <source>
        <dbReference type="EMBL" id="KAK9117583.1"/>
    </source>
</evidence>
<organism evidence="1 2">
    <name type="scientific">Stephania japonica</name>
    <dbReference type="NCBI Taxonomy" id="461633"/>
    <lineage>
        <taxon>Eukaryota</taxon>
        <taxon>Viridiplantae</taxon>
        <taxon>Streptophyta</taxon>
        <taxon>Embryophyta</taxon>
        <taxon>Tracheophyta</taxon>
        <taxon>Spermatophyta</taxon>
        <taxon>Magnoliopsida</taxon>
        <taxon>Ranunculales</taxon>
        <taxon>Menispermaceae</taxon>
        <taxon>Menispermoideae</taxon>
        <taxon>Cissampelideae</taxon>
        <taxon>Stephania</taxon>
    </lineage>
</organism>
<sequence length="128" mass="14396">METVYKQRKGFMKGKLVMSLYKAAKPSSASFVQYRNKVKRSNSSSTTSAPTTAMTTPVCFHVDQDEYAVPSYTRKLSMNSSSLSDHDMNYSRMYAYDMAFGGGIGEENIDSKAASYISCVQERFRLDM</sequence>
<keyword evidence="2" id="KW-1185">Reference proteome</keyword>
<gene>
    <name evidence="1" type="ORF">Sjap_016530</name>
</gene>
<dbReference type="PANTHER" id="PTHR36030:SF1">
    <property type="entry name" value="CALMODULIN-BINDING DOMAIN-CONTAINING PROTEIN"/>
    <property type="match status" value="1"/>
</dbReference>
<dbReference type="EMBL" id="JBBNAE010000006">
    <property type="protein sequence ID" value="KAK9117583.1"/>
    <property type="molecule type" value="Genomic_DNA"/>
</dbReference>
<dbReference type="PANTHER" id="PTHR36030">
    <property type="entry name" value="CALMODULIN-BINDING DOMAIN-CONTAINING PROTEIN"/>
    <property type="match status" value="1"/>
</dbReference>
<proteinExistence type="predicted"/>
<protein>
    <submittedName>
        <fullName evidence="1">Uncharacterized protein</fullName>
    </submittedName>
</protein>
<accession>A0AAP0IL82</accession>
<comment type="caution">
    <text evidence="1">The sequence shown here is derived from an EMBL/GenBank/DDBJ whole genome shotgun (WGS) entry which is preliminary data.</text>
</comment>
<name>A0AAP0IL82_9MAGN</name>